<dbReference type="GO" id="GO:0005975">
    <property type="term" value="P:carbohydrate metabolic process"/>
    <property type="evidence" value="ECO:0007669"/>
    <property type="project" value="InterPro"/>
</dbReference>
<evidence type="ECO:0000313" key="5">
    <source>
        <dbReference type="EMBL" id="MBD1260552.1"/>
    </source>
</evidence>
<dbReference type="OrthoDB" id="9812332at2"/>
<feature type="signal peptide" evidence="1">
    <location>
        <begin position="1"/>
        <end position="19"/>
    </location>
</feature>
<feature type="domain" description="Glutaminase A N-terminal" evidence="4">
    <location>
        <begin position="242"/>
        <end position="461"/>
    </location>
</feature>
<organism evidence="6 7">
    <name type="scientific">Maribacter polysiphoniae</name>
    <dbReference type="NCBI Taxonomy" id="429344"/>
    <lineage>
        <taxon>Bacteria</taxon>
        <taxon>Pseudomonadati</taxon>
        <taxon>Bacteroidota</taxon>
        <taxon>Flavobacteriia</taxon>
        <taxon>Flavobacteriales</taxon>
        <taxon>Flavobacteriaceae</taxon>
        <taxon>Maribacter</taxon>
    </lineage>
</organism>
<evidence type="ECO:0000259" key="3">
    <source>
        <dbReference type="Pfam" id="PF16335"/>
    </source>
</evidence>
<evidence type="ECO:0000256" key="1">
    <source>
        <dbReference type="SAM" id="SignalP"/>
    </source>
</evidence>
<dbReference type="Pfam" id="PF16335">
    <property type="entry name" value="GtaA_6_Hairpin"/>
    <property type="match status" value="1"/>
</dbReference>
<dbReference type="SUPFAM" id="SSF49785">
    <property type="entry name" value="Galactose-binding domain-like"/>
    <property type="match status" value="1"/>
</dbReference>
<dbReference type="AlphaFoldDB" id="A0A316E6H3"/>
<dbReference type="Proteomes" id="UP000651837">
    <property type="component" value="Unassembled WGS sequence"/>
</dbReference>
<reference evidence="5 8" key="2">
    <citation type="submission" date="2020-07" db="EMBL/GenBank/DDBJ databases">
        <title>The draft genome sequence of Maribacter polysiphoniae KCTC 22021.</title>
        <authorList>
            <person name="Mu L."/>
        </authorList>
    </citation>
    <scope>NUCLEOTIDE SEQUENCE [LARGE SCALE GENOMIC DNA]</scope>
    <source>
        <strain evidence="5 8">KCTC 22021</strain>
    </source>
</reference>
<dbReference type="InterPro" id="IPR032515">
    <property type="entry name" value="DUF4964"/>
</dbReference>
<dbReference type="EMBL" id="JACWLN010000003">
    <property type="protein sequence ID" value="MBD1260552.1"/>
    <property type="molecule type" value="Genomic_DNA"/>
</dbReference>
<dbReference type="InterPro" id="IPR008928">
    <property type="entry name" value="6-hairpin_glycosidase_sf"/>
</dbReference>
<reference evidence="6 7" key="1">
    <citation type="submission" date="2018-05" db="EMBL/GenBank/DDBJ databases">
        <title>Genomic Encyclopedia of Archaeal and Bacterial Type Strains, Phase II (KMG-II): from individual species to whole genera.</title>
        <authorList>
            <person name="Goeker M."/>
        </authorList>
    </citation>
    <scope>NUCLEOTIDE SEQUENCE [LARGE SCALE GENOMIC DNA]</scope>
    <source>
        <strain evidence="6 7">DSM 23514</strain>
    </source>
</reference>
<evidence type="ECO:0000259" key="4">
    <source>
        <dbReference type="Pfam" id="PF17168"/>
    </source>
</evidence>
<dbReference type="Gene3D" id="2.60.120.260">
    <property type="entry name" value="Galactose-binding domain-like"/>
    <property type="match status" value="1"/>
</dbReference>
<gene>
    <name evidence="5" type="ORF">HZY62_08120</name>
    <name evidence="6" type="ORF">LX92_01913</name>
</gene>
<dbReference type="PANTHER" id="PTHR31987">
    <property type="entry name" value="GLUTAMINASE A-RELATED"/>
    <property type="match status" value="1"/>
</dbReference>
<dbReference type="Pfam" id="PF17168">
    <property type="entry name" value="DUF5127"/>
    <property type="match status" value="1"/>
</dbReference>
<evidence type="ECO:0000313" key="6">
    <source>
        <dbReference type="EMBL" id="PWK24323.1"/>
    </source>
</evidence>
<dbReference type="SUPFAM" id="SSF48208">
    <property type="entry name" value="Six-hairpin glycosidases"/>
    <property type="match status" value="1"/>
</dbReference>
<proteinExistence type="predicted"/>
<name>A0A316E6H3_9FLAO</name>
<comment type="caution">
    <text evidence="6">The sequence shown here is derived from an EMBL/GenBank/DDBJ whole genome shotgun (WGS) entry which is preliminary data.</text>
</comment>
<keyword evidence="8" id="KW-1185">Reference proteome</keyword>
<protein>
    <submittedName>
        <fullName evidence="5">DUF4965 domain-containing protein</fullName>
    </submittedName>
    <submittedName>
        <fullName evidence="6">Uncharacterized protein DUF4964</fullName>
    </submittedName>
</protein>
<dbReference type="InterPro" id="IPR033433">
    <property type="entry name" value="GtaA_N"/>
</dbReference>
<sequence length="813" mass="91888">MKKASFIMVVLCFMGISKAQERQAPAYPLITHDPYFSIWSMGDYINGSSTEHWTGKDHSMVGIINVDGTNYRFLGKEAVNYHDVLPTSIKGRITETAPSDDWVTTNFDDTTWQEAQAPYGNEGQATTTWKTNDLWWRKKFKIKELKLEDIFLKISHDDDVDVYLNGEKIYECQECWTSENEFRYYEIPKTVQQKLKKKNNVLAVHVKNNRGGQWLNAGIVEKRKVKGEALMAKQTKLDISATQTTYSLVCGAVDVKLTFTSPLLMDDLDLLARPVSYISIKTEPNDNKPHDVQVYFGASSSIASNDSSQLMTAEKSSTESLDFLKVGTDEQPVLEKKGDILCIDWGYLYVATEKNSGAIQNVTSAANAKKDLLKGKQSPFQKSGKQLMLNTVFPKERINTEKEYLVLLGYDDVYSINYFGEQLRPWWNKEGKNSLPNELDKALMGYGAIIERCADFDKALYIDGVAAGGEKYAKILEIGYRQSIAAHKLLESPEGEILFLSKENNSNGSINTVDVTYPSAPLYLVYNPDLLKGMLNGIFYYSESGKWKKPYPAHDIGTYPIATGQTYGEDMPIEEAGNMVALVAAITKADGNAEYAKKHWESLTTWSNYLKKEGLDPANQLCTDDFSGHLARNANLSIKAIVGVGGYGYMAKLLGKNEIAADYTERAKSMAKQWMILADSGNHYALTFDNKNTWSQKYNLVWDKLIGLDLFPKEVYKKELAYYLTKNNKYGLPLDNRADYSKSDWILWTATLTDSKSDFQIFADPIYLFAKETKDRVPMSDWHFTTTGDMRGFKARSVVGGYFIKLLDDKWNK</sequence>
<dbReference type="InterPro" id="IPR052743">
    <property type="entry name" value="Glutaminase_GtaA"/>
</dbReference>
<evidence type="ECO:0000259" key="2">
    <source>
        <dbReference type="Pfam" id="PF16334"/>
    </source>
</evidence>
<evidence type="ECO:0000313" key="8">
    <source>
        <dbReference type="Proteomes" id="UP000651837"/>
    </source>
</evidence>
<feature type="domain" description="Glutaminase A central" evidence="3">
    <location>
        <begin position="469"/>
        <end position="806"/>
    </location>
</feature>
<dbReference type="Pfam" id="PF16334">
    <property type="entry name" value="DUF4964"/>
    <property type="match status" value="1"/>
</dbReference>
<accession>A0A316E6H3</accession>
<dbReference type="InterPro" id="IPR032514">
    <property type="entry name" value="GtaA_central"/>
</dbReference>
<dbReference type="PANTHER" id="PTHR31987:SF1">
    <property type="entry name" value="GLUTAMINASE A"/>
    <property type="match status" value="1"/>
</dbReference>
<dbReference type="EMBL" id="QGGQ01000003">
    <property type="protein sequence ID" value="PWK24323.1"/>
    <property type="molecule type" value="Genomic_DNA"/>
</dbReference>
<dbReference type="RefSeq" id="WP_109650048.1">
    <property type="nucleotide sequence ID" value="NZ_JACWLN010000003.1"/>
</dbReference>
<feature type="domain" description="DUF4964" evidence="2">
    <location>
        <begin position="18"/>
        <end position="85"/>
    </location>
</feature>
<feature type="chain" id="PRO_5016417866" evidence="1">
    <location>
        <begin position="20"/>
        <end position="813"/>
    </location>
</feature>
<dbReference type="Proteomes" id="UP000245667">
    <property type="component" value="Unassembled WGS sequence"/>
</dbReference>
<dbReference type="InterPro" id="IPR008979">
    <property type="entry name" value="Galactose-bd-like_sf"/>
</dbReference>
<evidence type="ECO:0000313" key="7">
    <source>
        <dbReference type="Proteomes" id="UP000245667"/>
    </source>
</evidence>
<keyword evidence="1" id="KW-0732">Signal</keyword>